<dbReference type="EMBL" id="MHUC01000025">
    <property type="protein sequence ID" value="OHA70586.1"/>
    <property type="molecule type" value="Genomic_DNA"/>
</dbReference>
<dbReference type="Proteomes" id="UP000177078">
    <property type="component" value="Unassembled WGS sequence"/>
</dbReference>
<dbReference type="PANTHER" id="PTHR44591:SF3">
    <property type="entry name" value="RESPONSE REGULATORY DOMAIN-CONTAINING PROTEIN"/>
    <property type="match status" value="1"/>
</dbReference>
<dbReference type="STRING" id="1802457.A3F15_02580"/>
<dbReference type="Pfam" id="PF00072">
    <property type="entry name" value="Response_reg"/>
    <property type="match status" value="1"/>
</dbReference>
<protein>
    <recommendedName>
        <fullName evidence="3">Response regulatory domain-containing protein</fullName>
    </recommendedName>
</protein>
<dbReference type="SMART" id="SM00448">
    <property type="entry name" value="REC"/>
    <property type="match status" value="1"/>
</dbReference>
<dbReference type="Gene3D" id="3.40.50.2300">
    <property type="match status" value="1"/>
</dbReference>
<dbReference type="CDD" id="cd00156">
    <property type="entry name" value="REC"/>
    <property type="match status" value="1"/>
</dbReference>
<organism evidence="4 5">
    <name type="scientific">Candidatus Wildermuthbacteria bacterium RIFCSPHIGHO2_12_FULL_40_12</name>
    <dbReference type="NCBI Taxonomy" id="1802457"/>
    <lineage>
        <taxon>Bacteria</taxon>
        <taxon>Candidatus Wildermuthiibacteriota</taxon>
    </lineage>
</organism>
<evidence type="ECO:0000256" key="2">
    <source>
        <dbReference type="PROSITE-ProRule" id="PRU00169"/>
    </source>
</evidence>
<dbReference type="AlphaFoldDB" id="A0A1G2RCK5"/>
<dbReference type="SUPFAM" id="SSF52172">
    <property type="entry name" value="CheY-like"/>
    <property type="match status" value="1"/>
</dbReference>
<name>A0A1G2RCK5_9BACT</name>
<evidence type="ECO:0000259" key="3">
    <source>
        <dbReference type="PROSITE" id="PS50110"/>
    </source>
</evidence>
<dbReference type="InterPro" id="IPR011006">
    <property type="entry name" value="CheY-like_superfamily"/>
</dbReference>
<evidence type="ECO:0000313" key="4">
    <source>
        <dbReference type="EMBL" id="OHA70586.1"/>
    </source>
</evidence>
<accession>A0A1G2RCK5</accession>
<feature type="modified residue" description="4-aspartylphosphate" evidence="2">
    <location>
        <position position="56"/>
    </location>
</feature>
<gene>
    <name evidence="4" type="ORF">A3F15_02580</name>
</gene>
<comment type="caution">
    <text evidence="4">The sequence shown here is derived from an EMBL/GenBank/DDBJ whole genome shotgun (WGS) entry which is preliminary data.</text>
</comment>
<proteinExistence type="predicted"/>
<dbReference type="PANTHER" id="PTHR44591">
    <property type="entry name" value="STRESS RESPONSE REGULATOR PROTEIN 1"/>
    <property type="match status" value="1"/>
</dbReference>
<feature type="domain" description="Response regulatory" evidence="3">
    <location>
        <begin position="7"/>
        <end position="123"/>
    </location>
</feature>
<reference evidence="4 5" key="1">
    <citation type="journal article" date="2016" name="Nat. Commun.">
        <title>Thousands of microbial genomes shed light on interconnected biogeochemical processes in an aquifer system.</title>
        <authorList>
            <person name="Anantharaman K."/>
            <person name="Brown C.T."/>
            <person name="Hug L.A."/>
            <person name="Sharon I."/>
            <person name="Castelle C.J."/>
            <person name="Probst A.J."/>
            <person name="Thomas B.C."/>
            <person name="Singh A."/>
            <person name="Wilkins M.J."/>
            <person name="Karaoz U."/>
            <person name="Brodie E.L."/>
            <person name="Williams K.H."/>
            <person name="Hubbard S.S."/>
            <person name="Banfield J.F."/>
        </authorList>
    </citation>
    <scope>NUCLEOTIDE SEQUENCE [LARGE SCALE GENOMIC DNA]</scope>
</reference>
<keyword evidence="1 2" id="KW-0597">Phosphoprotein</keyword>
<dbReference type="PROSITE" id="PS50110">
    <property type="entry name" value="RESPONSE_REGULATORY"/>
    <property type="match status" value="1"/>
</dbReference>
<dbReference type="InterPro" id="IPR001789">
    <property type="entry name" value="Sig_transdc_resp-reg_receiver"/>
</dbReference>
<evidence type="ECO:0000313" key="5">
    <source>
        <dbReference type="Proteomes" id="UP000177078"/>
    </source>
</evidence>
<dbReference type="InterPro" id="IPR050595">
    <property type="entry name" value="Bact_response_regulator"/>
</dbReference>
<evidence type="ECO:0000256" key="1">
    <source>
        <dbReference type="ARBA" id="ARBA00022553"/>
    </source>
</evidence>
<dbReference type="GO" id="GO:0000160">
    <property type="term" value="P:phosphorelay signal transduction system"/>
    <property type="evidence" value="ECO:0007669"/>
    <property type="project" value="InterPro"/>
</dbReference>
<sequence>MADRKIDILIVEDEKTLSDMYEDKFKTAGYGVKVAFSAEEAIDYLKTKKPDLILLDILLPRKNGIGFLEEFKKTADVTGIPIVGFSNYDDPETKQKAFELGVKDYLLKTQYTPQQLLEKLQRYFN</sequence>